<evidence type="ECO:0000313" key="1">
    <source>
        <dbReference type="EMBL" id="MDF6100126.1"/>
    </source>
</evidence>
<evidence type="ECO:0000313" key="3">
    <source>
        <dbReference type="Proteomes" id="UP001152308"/>
    </source>
</evidence>
<dbReference type="RefSeq" id="WP_058250695.1">
    <property type="nucleotide sequence ID" value="NZ_CBDRMI010000008.1"/>
</dbReference>
<dbReference type="EMBL" id="JAKJLQ010000002">
    <property type="protein sequence ID" value="MDF6100126.1"/>
    <property type="molecule type" value="Genomic_DNA"/>
</dbReference>
<dbReference type="Proteomes" id="UP001152308">
    <property type="component" value="Unassembled WGS sequence"/>
</dbReference>
<accession>A0AAX3TB81</accession>
<sequence length="319" mass="33577">MTKNTSSTLDKAVELRRHPSMRPSVVPLLHAWAAAVSAGGDGNYARALTELASLERVAGVRARGFAPTDPHLAVLSLCQSTRASLIRQAGRHHISHGVDGRALLTVGISGARAEPGAPGPGPREVSLIRAAVADGLVGLAADNLGLLRFDASRRLLDRARTVLDPTDERPVGANPEQWSWRPADADWMTATRCRLRWEWVSAELGLYRGDVASGLEHARAGALLVREMHDAATPVPARHRVKTALIAAAAAAGAGDRGGTANAARDVVADARDEALLPLEWAAMSLLLGTGAASGDEAVHHRRLRATLIGKGMALMPDG</sequence>
<dbReference type="Proteomes" id="UP001213504">
    <property type="component" value="Chromosome"/>
</dbReference>
<protein>
    <submittedName>
        <fullName evidence="2">Uncharacterized protein</fullName>
    </submittedName>
</protein>
<dbReference type="AlphaFoldDB" id="A0AAX3TB81"/>
<evidence type="ECO:0000313" key="2">
    <source>
        <dbReference type="EMBL" id="WFP26375.1"/>
    </source>
</evidence>
<dbReference type="EMBL" id="CP121270">
    <property type="protein sequence ID" value="WFP26375.1"/>
    <property type="molecule type" value="Genomic_DNA"/>
</dbReference>
<proteinExistence type="predicted"/>
<evidence type="ECO:0000313" key="4">
    <source>
        <dbReference type="Proteomes" id="UP001213504"/>
    </source>
</evidence>
<gene>
    <name evidence="1" type="ORF">L2299_03565</name>
    <name evidence="2" type="ORF">P9A14_07750</name>
</gene>
<keyword evidence="3" id="KW-1185">Reference proteome</keyword>
<reference evidence="2" key="3">
    <citation type="submission" date="2023-04" db="EMBL/GenBank/DDBJ databases">
        <title>Complete genome sequence of a phthalic acid esters degrading bacterial strain.</title>
        <authorList>
            <person name="Weng L."/>
            <person name="Jia Y."/>
            <person name="Ren L."/>
        </authorList>
    </citation>
    <scope>NUCLEOTIDE SEQUENCE</scope>
    <source>
        <strain evidence="2">RL-LY01</strain>
    </source>
</reference>
<name>A0AAX3TB81_9ACTN</name>
<organism evidence="2 4">
    <name type="scientific">Gordonia hongkongensis</name>
    <dbReference type="NCBI Taxonomy" id="1701090"/>
    <lineage>
        <taxon>Bacteria</taxon>
        <taxon>Bacillati</taxon>
        <taxon>Actinomycetota</taxon>
        <taxon>Actinomycetes</taxon>
        <taxon>Mycobacteriales</taxon>
        <taxon>Gordoniaceae</taxon>
        <taxon>Gordonia</taxon>
    </lineage>
</organism>
<reference evidence="1" key="1">
    <citation type="journal article" date="2022" name="Data Brief">
        <title>Draft genome sequence data of Gordonia hongkongensis strain EUFUS-Z928 isolated from the octocoral Eunicea fusca.</title>
        <authorList>
            <person name="Sanchez-Suarez J."/>
            <person name="Diaz L."/>
            <person name="Melo-Bolivar J."/>
            <person name="Villamil L."/>
        </authorList>
    </citation>
    <scope>NUCLEOTIDE SEQUENCE</scope>
    <source>
        <strain evidence="1">EUFUS-Z928</strain>
    </source>
</reference>
<reference evidence="1" key="2">
    <citation type="submission" date="2022-01" db="EMBL/GenBank/DDBJ databases">
        <authorList>
            <person name="Sanchez-Suarez J."/>
            <person name="Villamil L."/>
            <person name="Diaz L.E."/>
        </authorList>
    </citation>
    <scope>NUCLEOTIDE SEQUENCE</scope>
    <source>
        <strain evidence="1">EUFUS-Z928</strain>
    </source>
</reference>